<dbReference type="PANTHER" id="PTHR33630:SF9">
    <property type="entry name" value="CUTINASE 4"/>
    <property type="match status" value="1"/>
</dbReference>
<dbReference type="SMART" id="SM01110">
    <property type="entry name" value="Cutinase"/>
    <property type="match status" value="1"/>
</dbReference>
<keyword evidence="5" id="KW-1185">Reference proteome</keyword>
<dbReference type="EMBL" id="AZHF01000007">
    <property type="protein sequence ID" value="OAA72876.1"/>
    <property type="molecule type" value="Genomic_DNA"/>
</dbReference>
<dbReference type="OrthoDB" id="3225429at2759"/>
<dbReference type="STRING" id="1081108.A0A168DQ27"/>
<sequence length="225" mass="23204">MLNPIILCCLATLAAAAPLTGSCNDYALLDARGTFEPQGPSAGFNIMVASTLSALPGGVEYDVVYPASPDISQNSTFIGSEDIQNYINNGYAACPDQKYALLGYSQGATVVLEALQALSGSKPGQQIKAVLLIGNPYQVSGQATTVDENNGNITRGFDGALLPLAGSLSLDPKLPQDGTALNICYIGDPVCTGLAFAVTSGLHLAYPLDAAVQQLGAKHLLARLS</sequence>
<evidence type="ECO:0000256" key="2">
    <source>
        <dbReference type="ARBA" id="ARBA00023157"/>
    </source>
</evidence>
<organism evidence="4 5">
    <name type="scientific">Akanthomyces lecanii RCEF 1005</name>
    <dbReference type="NCBI Taxonomy" id="1081108"/>
    <lineage>
        <taxon>Eukaryota</taxon>
        <taxon>Fungi</taxon>
        <taxon>Dikarya</taxon>
        <taxon>Ascomycota</taxon>
        <taxon>Pezizomycotina</taxon>
        <taxon>Sordariomycetes</taxon>
        <taxon>Hypocreomycetidae</taxon>
        <taxon>Hypocreales</taxon>
        <taxon>Cordycipitaceae</taxon>
        <taxon>Akanthomyces</taxon>
        <taxon>Cordyceps confragosa</taxon>
    </lineage>
</organism>
<dbReference type="Pfam" id="PF01083">
    <property type="entry name" value="Cutinase"/>
    <property type="match status" value="1"/>
</dbReference>
<keyword evidence="2" id="KW-1015">Disulfide bond</keyword>
<gene>
    <name evidence="4" type="ORF">LEL_08660</name>
</gene>
<feature type="signal peptide" evidence="3">
    <location>
        <begin position="1"/>
        <end position="16"/>
    </location>
</feature>
<evidence type="ECO:0000313" key="5">
    <source>
        <dbReference type="Proteomes" id="UP000076881"/>
    </source>
</evidence>
<evidence type="ECO:0000313" key="4">
    <source>
        <dbReference type="EMBL" id="OAA72876.1"/>
    </source>
</evidence>
<proteinExistence type="predicted"/>
<keyword evidence="3" id="KW-0732">Signal</keyword>
<name>A0A168DQ27_CORDF</name>
<dbReference type="InterPro" id="IPR000675">
    <property type="entry name" value="Cutinase/axe"/>
</dbReference>
<dbReference type="AlphaFoldDB" id="A0A168DQ27"/>
<dbReference type="SUPFAM" id="SSF53474">
    <property type="entry name" value="alpha/beta-Hydrolases"/>
    <property type="match status" value="1"/>
</dbReference>
<dbReference type="Gene3D" id="3.40.50.1820">
    <property type="entry name" value="alpha/beta hydrolase"/>
    <property type="match status" value="1"/>
</dbReference>
<dbReference type="Proteomes" id="UP000076881">
    <property type="component" value="Unassembled WGS sequence"/>
</dbReference>
<evidence type="ECO:0000256" key="3">
    <source>
        <dbReference type="SAM" id="SignalP"/>
    </source>
</evidence>
<feature type="chain" id="PRO_5007896365" evidence="3">
    <location>
        <begin position="17"/>
        <end position="225"/>
    </location>
</feature>
<evidence type="ECO:0000256" key="1">
    <source>
        <dbReference type="ARBA" id="ARBA00022801"/>
    </source>
</evidence>
<reference evidence="4 5" key="1">
    <citation type="journal article" date="2016" name="Genome Biol. Evol.">
        <title>Divergent and convergent evolution of fungal pathogenicity.</title>
        <authorList>
            <person name="Shang Y."/>
            <person name="Xiao G."/>
            <person name="Zheng P."/>
            <person name="Cen K."/>
            <person name="Zhan S."/>
            <person name="Wang C."/>
        </authorList>
    </citation>
    <scope>NUCLEOTIDE SEQUENCE [LARGE SCALE GENOMIC DNA]</scope>
    <source>
        <strain evidence="4 5">RCEF 1005</strain>
    </source>
</reference>
<dbReference type="PANTHER" id="PTHR33630">
    <property type="entry name" value="CUTINASE RV1984C-RELATED-RELATED"/>
    <property type="match status" value="1"/>
</dbReference>
<dbReference type="InterPro" id="IPR029058">
    <property type="entry name" value="AB_hydrolase_fold"/>
</dbReference>
<comment type="caution">
    <text evidence="4">The sequence shown here is derived from an EMBL/GenBank/DDBJ whole genome shotgun (WGS) entry which is preliminary data.</text>
</comment>
<dbReference type="GO" id="GO:0052689">
    <property type="term" value="F:carboxylic ester hydrolase activity"/>
    <property type="evidence" value="ECO:0007669"/>
    <property type="project" value="UniProtKB-ARBA"/>
</dbReference>
<accession>A0A168DQ27</accession>
<keyword evidence="1" id="KW-0378">Hydrolase</keyword>
<protein>
    <submittedName>
        <fullName evidence="4">Cutinase</fullName>
    </submittedName>
</protein>